<evidence type="ECO:0000256" key="2">
    <source>
        <dbReference type="ARBA" id="ARBA00023015"/>
    </source>
</evidence>
<feature type="compositionally biased region" description="Low complexity" evidence="5">
    <location>
        <begin position="637"/>
        <end position="655"/>
    </location>
</feature>
<sequence length="1193" mass="126683">MVAMTVPDVDLYTFLFEHFPPTRVIRHDAPLLLHALSASPSTSSPSSLSCRSSASSQYGGLSLLELRQRVDDVSLGLWSDARLKLREVLGTARRVAAASRRMEDAMPRALILLDKQAQGSDRLDSIIALLACSRLGMTVCVVESESDSISISDLDLDKLSLARRLDAVRPLLAFAPPRFVAGLCESGLPPKHVVLMGREEPLSSSISSQCATLTDIEVRRRGPSSWSELDQCRLSLQGQEVYHWTAMLVLREDSNSAVQVMRASHAQVIAGILSTEHLLLLHRHALLGEGTSSVGGSSVVRGGPTGNEITMVQMPLDDAAGLTLSYLLPIWQGRPVLIAGPGEDLHGLPVDALFTDGFTAATRVIKRPIQESLRCLVIIQPGAGQNVQNALMALKPGLSLLNAYAPKESTGLTHLTRVARSDTLLMPGYVVLGLASYSPSPTLVAQGSKEGRTIVMSGPTMMTMSHPQPSQAPGYTEVGDMATLDYKGCLHILSSTSCSTSDFAEAQDLLTSHPRVQACALVEPPLPQDGAAAAAVAKLKPVAFIVPVTTTSHPQGTGAKTLANEVTKWISEHSPAFKTSKAHVIVVESLPRHLTSLKGRMTALEAALVPKGKAAAQVAKTSGRLSAAKAASVATSSATTVAASASGPTAPAPTKKPGRDSKRRATHSQIERRRREKINDRLVTLRVIVPACAAEVEERKRQRREEEEEWRRIAAGEISARAASLVGGARGKRKRNRKKATSASDGPKEEELGLHKLEVLTHAIDYIYELQARIEELETGQRPARIKRAEDKDVDQDQEPVEEEEVDEEGDADEDEGSGSDGGLEMAEWQGIRTKVEEGKEHQNRPNLRRKVVGAVRADVHGQNDVHRRRSAASSGSSEDMRTSPAVMSLSAESPMFSGACSSSASAYTSLTSPMMSLSAESPILRSNAHPGKSDLSTSPERRNSSVALHHMNISSAASSSSPLTSSSTSPAATSALSANNAGTSTSTRASSITKSPSHWQMLPAPALAFSGGAPPSSSRPSSARSTQAQEALKLLATPASSLTPITTDVATMKEMGKPQQRDAELLLSFSTSPEVLRPMSSVRKTFKNSSTSPSLARRLTASSISGTAQFDSSALWPRRIPLGDGNASVPLATGEKVGARSAPGGAHASSSSSMLLASPPLLALDGPSVQTGKKPEEADDIEMMDGFEGSQT</sequence>
<dbReference type="GO" id="GO:0046983">
    <property type="term" value="F:protein dimerization activity"/>
    <property type="evidence" value="ECO:0007669"/>
    <property type="project" value="InterPro"/>
</dbReference>
<dbReference type="Proteomes" id="UP000245768">
    <property type="component" value="Unassembled WGS sequence"/>
</dbReference>
<comment type="subcellular location">
    <subcellularLocation>
        <location evidence="1">Nucleus</location>
    </subcellularLocation>
</comment>
<dbReference type="PANTHER" id="PTHR46117">
    <property type="entry name" value="FI24210P1"/>
    <property type="match status" value="1"/>
</dbReference>
<organism evidence="7 8">
    <name type="scientific">Acaromyces ingoldii</name>
    <dbReference type="NCBI Taxonomy" id="215250"/>
    <lineage>
        <taxon>Eukaryota</taxon>
        <taxon>Fungi</taxon>
        <taxon>Dikarya</taxon>
        <taxon>Basidiomycota</taxon>
        <taxon>Ustilaginomycotina</taxon>
        <taxon>Exobasidiomycetes</taxon>
        <taxon>Exobasidiales</taxon>
        <taxon>Cryptobasidiaceae</taxon>
        <taxon>Acaromyces</taxon>
    </lineage>
</organism>
<dbReference type="SUPFAM" id="SSF47459">
    <property type="entry name" value="HLH, helix-loop-helix DNA-binding domain"/>
    <property type="match status" value="1"/>
</dbReference>
<dbReference type="InParanoid" id="A0A316YN49"/>
<dbReference type="Gene3D" id="3.30.300.30">
    <property type="match status" value="1"/>
</dbReference>
<feature type="region of interest" description="Disordered" evidence="5">
    <location>
        <begin position="922"/>
        <end position="1040"/>
    </location>
</feature>
<evidence type="ECO:0000313" key="8">
    <source>
        <dbReference type="Proteomes" id="UP000245768"/>
    </source>
</evidence>
<feature type="region of interest" description="Disordered" evidence="5">
    <location>
        <begin position="785"/>
        <end position="887"/>
    </location>
</feature>
<dbReference type="RefSeq" id="XP_025377829.1">
    <property type="nucleotide sequence ID" value="XM_025517913.1"/>
</dbReference>
<feature type="compositionally biased region" description="Acidic residues" evidence="5">
    <location>
        <begin position="792"/>
        <end position="818"/>
    </location>
</feature>
<accession>A0A316YN49</accession>
<dbReference type="PROSITE" id="PS50888">
    <property type="entry name" value="BHLH"/>
    <property type="match status" value="1"/>
</dbReference>
<gene>
    <name evidence="7" type="ORF">FA10DRAFT_119381</name>
</gene>
<name>A0A316YN49_9BASI</name>
<feature type="compositionally biased region" description="Low complexity" evidence="5">
    <location>
        <begin position="1003"/>
        <end position="1026"/>
    </location>
</feature>
<reference evidence="7" key="1">
    <citation type="journal article" date="2018" name="Mol. Biol. Evol.">
        <title>Broad Genomic Sampling Reveals a Smut Pathogenic Ancestry of the Fungal Clade Ustilaginomycotina.</title>
        <authorList>
            <person name="Kijpornyongpan T."/>
            <person name="Mondo S.J."/>
            <person name="Barry K."/>
            <person name="Sandor L."/>
            <person name="Lee J."/>
            <person name="Lipzen A."/>
            <person name="Pangilinan J."/>
            <person name="LaButti K."/>
            <person name="Hainaut M."/>
            <person name="Henrissat B."/>
            <person name="Grigoriev I.V."/>
            <person name="Spatafora J.W."/>
            <person name="Aime M.C."/>
        </authorList>
    </citation>
    <scope>NUCLEOTIDE SEQUENCE [LARGE SCALE GENOMIC DNA]</scope>
    <source>
        <strain evidence="7">MCA 4198</strain>
    </source>
</reference>
<feature type="region of interest" description="Disordered" evidence="5">
    <location>
        <begin position="1125"/>
        <end position="1193"/>
    </location>
</feature>
<evidence type="ECO:0000256" key="4">
    <source>
        <dbReference type="ARBA" id="ARBA00023242"/>
    </source>
</evidence>
<dbReference type="Pfam" id="PF00010">
    <property type="entry name" value="HLH"/>
    <property type="match status" value="1"/>
</dbReference>
<dbReference type="InterPro" id="IPR036638">
    <property type="entry name" value="HLH_DNA-bd_sf"/>
</dbReference>
<dbReference type="STRING" id="215250.A0A316YN49"/>
<dbReference type="SMART" id="SM00353">
    <property type="entry name" value="HLH"/>
    <property type="match status" value="1"/>
</dbReference>
<dbReference type="AlphaFoldDB" id="A0A316YN49"/>
<dbReference type="EMBL" id="KZ819636">
    <property type="protein sequence ID" value="PWN90631.1"/>
    <property type="molecule type" value="Genomic_DNA"/>
</dbReference>
<keyword evidence="2" id="KW-0805">Transcription regulation</keyword>
<evidence type="ECO:0000256" key="1">
    <source>
        <dbReference type="ARBA" id="ARBA00004123"/>
    </source>
</evidence>
<dbReference type="InterPro" id="IPR042099">
    <property type="entry name" value="ANL_N_sf"/>
</dbReference>
<keyword evidence="3" id="KW-0804">Transcription</keyword>
<feature type="compositionally biased region" description="Low complexity" evidence="5">
    <location>
        <begin position="955"/>
        <end position="992"/>
    </location>
</feature>
<feature type="compositionally biased region" description="Low complexity" evidence="5">
    <location>
        <begin position="1140"/>
        <end position="1169"/>
    </location>
</feature>
<evidence type="ECO:0000259" key="6">
    <source>
        <dbReference type="PROSITE" id="PS50888"/>
    </source>
</evidence>
<dbReference type="GO" id="GO:0000981">
    <property type="term" value="F:DNA-binding transcription factor activity, RNA polymerase II-specific"/>
    <property type="evidence" value="ECO:0007669"/>
    <property type="project" value="TreeGrafter"/>
</dbReference>
<dbReference type="Gene3D" id="4.10.280.10">
    <property type="entry name" value="Helix-loop-helix DNA-binding domain"/>
    <property type="match status" value="1"/>
</dbReference>
<dbReference type="InterPro" id="IPR051732">
    <property type="entry name" value="USF"/>
</dbReference>
<evidence type="ECO:0000256" key="5">
    <source>
        <dbReference type="SAM" id="MobiDB-lite"/>
    </source>
</evidence>
<feature type="region of interest" description="Disordered" evidence="5">
    <location>
        <begin position="724"/>
        <end position="749"/>
    </location>
</feature>
<dbReference type="SUPFAM" id="SSF56801">
    <property type="entry name" value="Acetyl-CoA synthetase-like"/>
    <property type="match status" value="1"/>
</dbReference>
<protein>
    <recommendedName>
        <fullName evidence="6">BHLH domain-containing protein</fullName>
    </recommendedName>
</protein>
<keyword evidence="4" id="KW-0539">Nucleus</keyword>
<dbReference type="InterPro" id="IPR045851">
    <property type="entry name" value="AMP-bd_C_sf"/>
</dbReference>
<feature type="compositionally biased region" description="Basic and acidic residues" evidence="5">
    <location>
        <begin position="834"/>
        <end position="844"/>
    </location>
</feature>
<feature type="domain" description="BHLH" evidence="6">
    <location>
        <begin position="662"/>
        <end position="770"/>
    </location>
</feature>
<keyword evidence="8" id="KW-1185">Reference proteome</keyword>
<evidence type="ECO:0000313" key="7">
    <source>
        <dbReference type="EMBL" id="PWN90631.1"/>
    </source>
</evidence>
<evidence type="ECO:0000256" key="3">
    <source>
        <dbReference type="ARBA" id="ARBA00023163"/>
    </source>
</evidence>
<dbReference type="OrthoDB" id="690068at2759"/>
<dbReference type="Gene3D" id="3.40.50.12780">
    <property type="entry name" value="N-terminal domain of ligase-like"/>
    <property type="match status" value="1"/>
</dbReference>
<proteinExistence type="predicted"/>
<dbReference type="PANTHER" id="PTHR46117:SF3">
    <property type="entry name" value="FI24210P1"/>
    <property type="match status" value="1"/>
</dbReference>
<feature type="compositionally biased region" description="Basic residues" evidence="5">
    <location>
        <begin position="730"/>
        <end position="740"/>
    </location>
</feature>
<dbReference type="GO" id="GO:0005634">
    <property type="term" value="C:nucleus"/>
    <property type="evidence" value="ECO:0007669"/>
    <property type="project" value="UniProtKB-SubCell"/>
</dbReference>
<dbReference type="InterPro" id="IPR011598">
    <property type="entry name" value="bHLH_dom"/>
</dbReference>
<dbReference type="GeneID" id="37039829"/>
<feature type="region of interest" description="Disordered" evidence="5">
    <location>
        <begin position="637"/>
        <end position="676"/>
    </location>
</feature>
<dbReference type="GO" id="GO:0000978">
    <property type="term" value="F:RNA polymerase II cis-regulatory region sequence-specific DNA binding"/>
    <property type="evidence" value="ECO:0007669"/>
    <property type="project" value="TreeGrafter"/>
</dbReference>